<evidence type="ECO:0000313" key="1">
    <source>
        <dbReference type="EMBL" id="WFN24037.1"/>
    </source>
</evidence>
<proteinExistence type="predicted"/>
<protein>
    <submittedName>
        <fullName evidence="1">Uncharacterized protein</fullName>
    </submittedName>
</protein>
<name>A0ABD7YG66_9BURK</name>
<dbReference type="RefSeq" id="WP_070162863.1">
    <property type="nucleotide sequence ID" value="NZ_CABVQO010000033.1"/>
</dbReference>
<keyword evidence="1" id="KW-0614">Plasmid</keyword>
<gene>
    <name evidence="1" type="ORF">LXE91_42380</name>
</gene>
<dbReference type="Proteomes" id="UP001220209">
    <property type="component" value="Plasmid unnamed3"/>
</dbReference>
<evidence type="ECO:0000313" key="2">
    <source>
        <dbReference type="Proteomes" id="UP001220209"/>
    </source>
</evidence>
<dbReference type="AlphaFoldDB" id="A0ABD7YG66"/>
<organism evidence="1 2">
    <name type="scientific">Burkholderia contaminans</name>
    <dbReference type="NCBI Taxonomy" id="488447"/>
    <lineage>
        <taxon>Bacteria</taxon>
        <taxon>Pseudomonadati</taxon>
        <taxon>Pseudomonadota</taxon>
        <taxon>Betaproteobacteria</taxon>
        <taxon>Burkholderiales</taxon>
        <taxon>Burkholderiaceae</taxon>
        <taxon>Burkholderia</taxon>
        <taxon>Burkholderia cepacia complex</taxon>
    </lineage>
</organism>
<accession>A0ABD7YG66</accession>
<reference evidence="1 2" key="1">
    <citation type="submission" date="2021-12" db="EMBL/GenBank/DDBJ databases">
        <title>Genomic and phenotypic characterization of three Burkholderia contaminans isolates recovered from different sources.</title>
        <authorList>
            <person name="Lopez De Volder A."/>
            <person name="Fan Y."/>
            <person name="Nunvar J."/>
            <person name="Herrera T."/>
            <person name="Timp W."/>
            <person name="Degrossi J."/>
        </authorList>
    </citation>
    <scope>NUCLEOTIDE SEQUENCE [LARGE SCALE GENOMIC DNA]</scope>
    <source>
        <strain evidence="1 2">LMG 23361</strain>
        <plasmid evidence="1 2">unnamed3</plasmid>
    </source>
</reference>
<dbReference type="EMBL" id="CP090645">
    <property type="protein sequence ID" value="WFN24037.1"/>
    <property type="molecule type" value="Genomic_DNA"/>
</dbReference>
<sequence>MPAIAAARSPRVLPGWLRLHPARRKGWFDAYRLADAMVDPFVDALRARWPHLADIEARTSVVAGSRLGVHALGERHLDTGLRVLGQPVKRVPRTGTFLCEARPGHNVFVAYTPALSTLETVK</sequence>
<geneLocation type="plasmid" evidence="1 2">
    <name>unnamed3</name>
</geneLocation>